<name>A0A7J6WT06_THATH</name>
<protein>
    <recommendedName>
        <fullName evidence="1">Reverse transcriptase zinc-binding domain-containing protein</fullName>
    </recommendedName>
</protein>
<feature type="non-terminal residue" evidence="2">
    <location>
        <position position="131"/>
    </location>
</feature>
<organism evidence="2 3">
    <name type="scientific">Thalictrum thalictroides</name>
    <name type="common">Rue-anemone</name>
    <name type="synonym">Anemone thalictroides</name>
    <dbReference type="NCBI Taxonomy" id="46969"/>
    <lineage>
        <taxon>Eukaryota</taxon>
        <taxon>Viridiplantae</taxon>
        <taxon>Streptophyta</taxon>
        <taxon>Embryophyta</taxon>
        <taxon>Tracheophyta</taxon>
        <taxon>Spermatophyta</taxon>
        <taxon>Magnoliopsida</taxon>
        <taxon>Ranunculales</taxon>
        <taxon>Ranunculaceae</taxon>
        <taxon>Thalictroideae</taxon>
        <taxon>Thalictrum</taxon>
    </lineage>
</organism>
<reference evidence="2 3" key="1">
    <citation type="submission" date="2020-06" db="EMBL/GenBank/DDBJ databases">
        <title>Transcriptomic and genomic resources for Thalictrum thalictroides and T. hernandezii: Facilitating candidate gene discovery in an emerging model plant lineage.</title>
        <authorList>
            <person name="Arias T."/>
            <person name="Riano-Pachon D.M."/>
            <person name="Di Stilio V.S."/>
        </authorList>
    </citation>
    <scope>NUCLEOTIDE SEQUENCE [LARGE SCALE GENOMIC DNA]</scope>
    <source>
        <strain evidence="3">cv. WT478/WT964</strain>
        <tissue evidence="2">Leaves</tissue>
    </source>
</reference>
<dbReference type="Pfam" id="PF13966">
    <property type="entry name" value="zf-RVT"/>
    <property type="match status" value="1"/>
</dbReference>
<gene>
    <name evidence="2" type="ORF">FRX31_010230</name>
</gene>
<evidence type="ECO:0000313" key="3">
    <source>
        <dbReference type="Proteomes" id="UP000554482"/>
    </source>
</evidence>
<dbReference type="EMBL" id="JABWDY010011064">
    <property type="protein sequence ID" value="KAF5200183.1"/>
    <property type="molecule type" value="Genomic_DNA"/>
</dbReference>
<dbReference type="Proteomes" id="UP000554482">
    <property type="component" value="Unassembled WGS sequence"/>
</dbReference>
<dbReference type="OrthoDB" id="1304844at2759"/>
<comment type="caution">
    <text evidence="2">The sequence shown here is derived from an EMBL/GenBank/DDBJ whole genome shotgun (WGS) entry which is preliminary data.</text>
</comment>
<accession>A0A7J6WT06</accession>
<evidence type="ECO:0000259" key="1">
    <source>
        <dbReference type="Pfam" id="PF13966"/>
    </source>
</evidence>
<dbReference type="InterPro" id="IPR026960">
    <property type="entry name" value="RVT-Znf"/>
</dbReference>
<feature type="domain" description="Reverse transcriptase zinc-binding" evidence="1">
    <location>
        <begin position="59"/>
        <end position="131"/>
    </location>
</feature>
<evidence type="ECO:0000313" key="2">
    <source>
        <dbReference type="EMBL" id="KAF5200183.1"/>
    </source>
</evidence>
<keyword evidence="3" id="KW-1185">Reference proteome</keyword>
<proteinExistence type="predicted"/>
<sequence>MLEPLKVCDVIDRNAHQWETQLLKGMVSEPVLTSILQVPLRHHSIEDSVKWNGTTNGTFSVKSAYALAMVEESSSSSVQEFDQCFKKLWRLRIPDSLQLFIWRVFSLALPVGDVLDKHHVIGDLRCIWCKE</sequence>
<dbReference type="AlphaFoldDB" id="A0A7J6WT06"/>